<dbReference type="GO" id="GO:0045065">
    <property type="term" value="P:cytotoxic T cell differentiation"/>
    <property type="evidence" value="ECO:0007669"/>
    <property type="project" value="TreeGrafter"/>
</dbReference>
<comment type="subcellular location">
    <subcellularLocation>
        <location evidence="1">Cell membrane</location>
        <topology evidence="1">Single-pass type I membrane protein</topology>
    </subcellularLocation>
</comment>
<dbReference type="InterPro" id="IPR013783">
    <property type="entry name" value="Ig-like_fold"/>
</dbReference>
<reference evidence="18 19" key="1">
    <citation type="journal article" date="2010" name="PLoS Biol.">
        <title>Multi-platform next-generation sequencing of the domestic turkey (Meleagris gallopavo): genome assembly and analysis.</title>
        <authorList>
            <person name="Dalloul R.A."/>
            <person name="Long J.A."/>
            <person name="Zimin A.V."/>
            <person name="Aslam L."/>
            <person name="Beal K."/>
            <person name="Blomberg L.A."/>
            <person name="Bouffard P."/>
            <person name="Burt D.W."/>
            <person name="Crasta O."/>
            <person name="Crooijmans R.P."/>
            <person name="Cooper K."/>
            <person name="Coulombe R.A."/>
            <person name="De S."/>
            <person name="Delany M.E."/>
            <person name="Dodgson J.B."/>
            <person name="Dong J.J."/>
            <person name="Evans C."/>
            <person name="Frederickson K.M."/>
            <person name="Flicek P."/>
            <person name="Florea L."/>
            <person name="Folkerts O."/>
            <person name="Groenen M.A."/>
            <person name="Harkins T.T."/>
            <person name="Herrero J."/>
            <person name="Hoffmann S."/>
            <person name="Megens H.J."/>
            <person name="Jiang A."/>
            <person name="de Jong P."/>
            <person name="Kaiser P."/>
            <person name="Kim H."/>
            <person name="Kim K.W."/>
            <person name="Kim S."/>
            <person name="Langenberger D."/>
            <person name="Lee M.K."/>
            <person name="Lee T."/>
            <person name="Mane S."/>
            <person name="Marcais G."/>
            <person name="Marz M."/>
            <person name="McElroy A.P."/>
            <person name="Modise T."/>
            <person name="Nefedov M."/>
            <person name="Notredame C."/>
            <person name="Paton I.R."/>
            <person name="Payne W.S."/>
            <person name="Pertea G."/>
            <person name="Prickett D."/>
            <person name="Puiu D."/>
            <person name="Qioa D."/>
            <person name="Raineri E."/>
            <person name="Ruffier M."/>
            <person name="Salzberg S.L."/>
            <person name="Schatz M.C."/>
            <person name="Scheuring C."/>
            <person name="Schmidt C.J."/>
            <person name="Schroeder S."/>
            <person name="Searle S.M."/>
            <person name="Smith E.J."/>
            <person name="Smith J."/>
            <person name="Sonstegard T.S."/>
            <person name="Stadler P.F."/>
            <person name="Tafer H."/>
            <person name="Tu Z.J."/>
            <person name="Van Tassell C.P."/>
            <person name="Vilella A.J."/>
            <person name="Williams K.P."/>
            <person name="Yorke J.A."/>
            <person name="Zhang L."/>
            <person name="Zhang H.B."/>
            <person name="Zhang X."/>
            <person name="Zhang Y."/>
            <person name="Reed K.M."/>
        </authorList>
    </citation>
    <scope>NUCLEOTIDE SEQUENCE [LARGE SCALE GENOMIC DNA]</scope>
</reference>
<evidence type="ECO:0000256" key="8">
    <source>
        <dbReference type="ARBA" id="ARBA00023136"/>
    </source>
</evidence>
<dbReference type="SUPFAM" id="SSF48726">
    <property type="entry name" value="Immunoglobulin"/>
    <property type="match status" value="1"/>
</dbReference>
<feature type="domain" description="Ig-like" evidence="17">
    <location>
        <begin position="5"/>
        <end position="120"/>
    </location>
</feature>
<proteinExistence type="predicted"/>
<keyword evidence="19" id="KW-1185">Reference proteome</keyword>
<dbReference type="GO" id="GO:0007166">
    <property type="term" value="P:cell surface receptor signaling pathway"/>
    <property type="evidence" value="ECO:0007669"/>
    <property type="project" value="TreeGrafter"/>
</dbReference>
<dbReference type="FunFam" id="2.60.40.10:FF:001514">
    <property type="entry name" value="CD8 alpha chain"/>
    <property type="match status" value="1"/>
</dbReference>
<evidence type="ECO:0000256" key="10">
    <source>
        <dbReference type="ARBA" id="ARBA00023157"/>
    </source>
</evidence>
<keyword evidence="8 15" id="KW-0472">Membrane</keyword>
<dbReference type="Gene3D" id="2.60.40.10">
    <property type="entry name" value="Immunoglobulins"/>
    <property type="match status" value="1"/>
</dbReference>
<evidence type="ECO:0000256" key="7">
    <source>
        <dbReference type="ARBA" id="ARBA00023130"/>
    </source>
</evidence>
<keyword evidence="7" id="KW-1064">Adaptive immunity</keyword>
<keyword evidence="6 15" id="KW-1133">Transmembrane helix</keyword>
<keyword evidence="4 16" id="KW-0732">Signal</keyword>
<dbReference type="Ensembl" id="ENSMGAT00000034459.1">
    <property type="protein sequence ID" value="ENSMGAP00000023270.1"/>
    <property type="gene ID" value="ENSMGAG00000018735.1"/>
</dbReference>
<organism evidence="18 19">
    <name type="scientific">Meleagris gallopavo</name>
    <name type="common">Wild turkey</name>
    <dbReference type="NCBI Taxonomy" id="9103"/>
    <lineage>
        <taxon>Eukaryota</taxon>
        <taxon>Metazoa</taxon>
        <taxon>Chordata</taxon>
        <taxon>Craniata</taxon>
        <taxon>Vertebrata</taxon>
        <taxon>Euteleostomi</taxon>
        <taxon>Archelosauria</taxon>
        <taxon>Archosauria</taxon>
        <taxon>Dinosauria</taxon>
        <taxon>Saurischia</taxon>
        <taxon>Theropoda</taxon>
        <taxon>Coelurosauria</taxon>
        <taxon>Aves</taxon>
        <taxon>Neognathae</taxon>
        <taxon>Galloanserae</taxon>
        <taxon>Galliformes</taxon>
        <taxon>Phasianidae</taxon>
        <taxon>Meleagridinae</taxon>
        <taxon>Meleagris</taxon>
    </lineage>
</organism>
<reference evidence="18" key="2">
    <citation type="submission" date="2025-05" db="UniProtKB">
        <authorList>
            <consortium name="Ensembl"/>
        </authorList>
    </citation>
    <scope>IDENTIFICATION</scope>
</reference>
<keyword evidence="3 15" id="KW-0812">Transmembrane</keyword>
<protein>
    <recommendedName>
        <fullName evidence="17">Ig-like domain-containing protein</fullName>
    </recommendedName>
</protein>
<dbReference type="InterPro" id="IPR015468">
    <property type="entry name" value="CD8_asu"/>
</dbReference>
<evidence type="ECO:0000256" key="9">
    <source>
        <dbReference type="ARBA" id="ARBA00023139"/>
    </source>
</evidence>
<name>A0A803YPQ8_MELGA</name>
<accession>A0A803YPQ8</accession>
<evidence type="ECO:0000256" key="15">
    <source>
        <dbReference type="SAM" id="Phobius"/>
    </source>
</evidence>
<keyword evidence="11" id="KW-0325">Glycoprotein</keyword>
<evidence type="ECO:0000256" key="5">
    <source>
        <dbReference type="ARBA" id="ARBA00022859"/>
    </source>
</evidence>
<dbReference type="PANTHER" id="PTHR10441:SF2">
    <property type="entry name" value="T-CELL SURFACE GLYCOPROTEIN CD8 ALPHA CHAIN"/>
    <property type="match status" value="1"/>
</dbReference>
<evidence type="ECO:0000256" key="16">
    <source>
        <dbReference type="SAM" id="SignalP"/>
    </source>
</evidence>
<dbReference type="InterPro" id="IPR007110">
    <property type="entry name" value="Ig-like_dom"/>
</dbReference>
<evidence type="ECO:0000256" key="12">
    <source>
        <dbReference type="ARBA" id="ARBA00023288"/>
    </source>
</evidence>
<keyword evidence="13" id="KW-0393">Immunoglobulin domain</keyword>
<feature type="transmembrane region" description="Helical" evidence="15">
    <location>
        <begin position="185"/>
        <end position="207"/>
    </location>
</feature>
<evidence type="ECO:0000256" key="3">
    <source>
        <dbReference type="ARBA" id="ARBA00022692"/>
    </source>
</evidence>
<keyword evidence="2" id="KW-1003">Cell membrane</keyword>
<evidence type="ECO:0000256" key="2">
    <source>
        <dbReference type="ARBA" id="ARBA00022475"/>
    </source>
</evidence>
<dbReference type="PROSITE" id="PS50835">
    <property type="entry name" value="IG_LIKE"/>
    <property type="match status" value="1"/>
</dbReference>
<evidence type="ECO:0000256" key="13">
    <source>
        <dbReference type="ARBA" id="ARBA00023319"/>
    </source>
</evidence>
<evidence type="ECO:0000313" key="18">
    <source>
        <dbReference type="Ensembl" id="ENSMGAP00000033756.1"/>
    </source>
</evidence>
<dbReference type="GO" id="GO:0009897">
    <property type="term" value="C:external side of plasma membrane"/>
    <property type="evidence" value="ECO:0007669"/>
    <property type="project" value="TreeGrafter"/>
</dbReference>
<keyword evidence="10" id="KW-1015">Disulfide bond</keyword>
<feature type="chain" id="PRO_5044663306" description="Ig-like domain-containing protein" evidence="16">
    <location>
        <begin position="23"/>
        <end position="291"/>
    </location>
</feature>
<dbReference type="PANTHER" id="PTHR10441">
    <property type="entry name" value="CD8 ALPHA CHAIN"/>
    <property type="match status" value="1"/>
</dbReference>
<keyword evidence="5" id="KW-0391">Immunity</keyword>
<dbReference type="GeneTree" id="ENSGT00940000156588"/>
<evidence type="ECO:0000256" key="11">
    <source>
        <dbReference type="ARBA" id="ARBA00023180"/>
    </source>
</evidence>
<feature type="signal peptide" evidence="16">
    <location>
        <begin position="1"/>
        <end position="22"/>
    </location>
</feature>
<evidence type="ECO:0000256" key="14">
    <source>
        <dbReference type="SAM" id="MobiDB-lite"/>
    </source>
</evidence>
<evidence type="ECO:0000256" key="1">
    <source>
        <dbReference type="ARBA" id="ARBA00004251"/>
    </source>
</evidence>
<dbReference type="AlphaFoldDB" id="A0A803YPQ8"/>
<keyword evidence="12" id="KW-0449">Lipoprotein</keyword>
<gene>
    <name evidence="18" type="primary">LOC104910899</name>
</gene>
<feature type="compositionally biased region" description="Low complexity" evidence="14">
    <location>
        <begin position="148"/>
        <end position="161"/>
    </location>
</feature>
<dbReference type="GO" id="GO:0002456">
    <property type="term" value="P:T cell mediated immunity"/>
    <property type="evidence" value="ECO:0007669"/>
    <property type="project" value="TreeGrafter"/>
</dbReference>
<evidence type="ECO:0000313" key="19">
    <source>
        <dbReference type="Proteomes" id="UP000001645"/>
    </source>
</evidence>
<dbReference type="Proteomes" id="UP000001645">
    <property type="component" value="Chromosome 4"/>
</dbReference>
<evidence type="ECO:0000256" key="4">
    <source>
        <dbReference type="ARBA" id="ARBA00022729"/>
    </source>
</evidence>
<feature type="region of interest" description="Disordered" evidence="14">
    <location>
        <begin position="148"/>
        <end position="170"/>
    </location>
</feature>
<keyword evidence="9" id="KW-0564">Palmitate</keyword>
<sequence length="291" mass="33112">MAGSPALLLLLSLGLCCTGAQGQRMEARFLNRNMKHPQEGQRLELECLHYERNRYPLFLFWIRLDKDGRLHFIVSCYQSYFATYYWGDKKSTQFDASLRDNTFRLVVKSFRAQDQGIYFCMNYINSVLHFSSGQPAFFPVTTTTAAPTTPTATTQSSQVTTEDISQHSPDTGINNKNTPHFCHEIVMWVNLLCACLLLLTAITITIMHCQSKSHPDTLQRFLEPHTTEHSPLLQGNGLSAHVAIAYPGHRECRKMLLKFLSRFSPSPSLLPEVFITFYATSKKNISSENLF</sequence>
<evidence type="ECO:0000256" key="6">
    <source>
        <dbReference type="ARBA" id="ARBA00022989"/>
    </source>
</evidence>
<dbReference type="InterPro" id="IPR036179">
    <property type="entry name" value="Ig-like_dom_sf"/>
</dbReference>
<dbReference type="Ensembl" id="ENSMGAT00000023635.1">
    <property type="protein sequence ID" value="ENSMGAP00000033756.1"/>
    <property type="gene ID" value="ENSMGAG00000018735.1"/>
</dbReference>
<evidence type="ECO:0000259" key="17">
    <source>
        <dbReference type="PROSITE" id="PS50835"/>
    </source>
</evidence>